<feature type="domain" description="TonB-dependent receptor plug" evidence="11">
    <location>
        <begin position="145"/>
        <end position="251"/>
    </location>
</feature>
<evidence type="ECO:0000256" key="4">
    <source>
        <dbReference type="ARBA" id="ARBA00022692"/>
    </source>
</evidence>
<keyword evidence="6 8" id="KW-0472">Membrane</keyword>
<keyword evidence="3 8" id="KW-1134">Transmembrane beta strand</keyword>
<dbReference type="PROSITE" id="PS52016">
    <property type="entry name" value="TONB_DEPENDENT_REC_3"/>
    <property type="match status" value="1"/>
</dbReference>
<evidence type="ECO:0000313" key="12">
    <source>
        <dbReference type="EMBL" id="MCK8491561.1"/>
    </source>
</evidence>
<keyword evidence="4 8" id="KW-0812">Transmembrane</keyword>
<dbReference type="EMBL" id="JALPRF010000001">
    <property type="protein sequence ID" value="MCK8491561.1"/>
    <property type="molecule type" value="Genomic_DNA"/>
</dbReference>
<comment type="similarity">
    <text evidence="8 9">Belongs to the TonB-dependent receptor family.</text>
</comment>
<evidence type="ECO:0000256" key="7">
    <source>
        <dbReference type="ARBA" id="ARBA00023237"/>
    </source>
</evidence>
<dbReference type="Gene3D" id="2.40.170.20">
    <property type="entry name" value="TonB-dependent receptor, beta-barrel domain"/>
    <property type="match status" value="1"/>
</dbReference>
<dbReference type="InterPro" id="IPR000531">
    <property type="entry name" value="Beta-barrel_TonB"/>
</dbReference>
<dbReference type="InterPro" id="IPR023996">
    <property type="entry name" value="TonB-dep_OMP_SusC/RagA"/>
</dbReference>
<evidence type="ECO:0000256" key="6">
    <source>
        <dbReference type="ARBA" id="ARBA00023136"/>
    </source>
</evidence>
<sequence length="1071" mass="115280">MMDKSYKMSRFAGYVGQVGTPQPQLFGRNALGSFLTMLVMMLLLSNSAAWAQGRTVTGTVTDPSGATLPGVSVQIKGTQRGTNTDASGKYTLNNVPDNATLVLSFIGYTSQEVPVGNRSSVDVKLADDTKALEEVVVVGYGTAKRKDLTGSVAQVTSREFNPGINPNPLQAIQGKVAGLVITTPSGDPNQQPTVRLRGYTSLAGGSEPLYVVDGMIGVPISQVNPNDIESMDVLKDASAAAIYGSRAANGVIIVTTKRGKAGQATVAFNNYVGVETISRRLDLLDGPGYVNAVTQIKGASALSDGQRFPKDASGNYYNTNWIDQVTRTAITNNHNIAVSGGSQTFSYRGSVDYINQQGIVKNTGFDRIIGRINLDQKALDNRLNVQYNLQYTRTNQKFSDNGILRRAAQFLPTLPVRYTDPTSLTNNLGGYAEVGGAFDLNNPVAMLENVTNNGTRNTAILGANLRYEIIDGLTFGVNAQLQNDQTNNNYVTNPAIKAYAGNNGRAERRQYNTLNQLLETTLTYNRSLGTSSNLSLLGGYSFQQLDNDGFAAANSAFVTTSTGFNNLGLGSGTLIYPSNTFANSYRNQSKLISFFGRATVNLVDKYNVTATVRRDGSSKFGTNNKWGIFPSIAAGWNLSNESFFPKSNVVNFVKLRVGWGQTGNSEGINPYTSTQLYGQKGTYYDGTVGDFLPGYGITQNANPNLKWEVVGQTNVGIDFQMFSSRFSGSIEYYNKLTSDMLYNINVPADGVNYFANTILANIGSMSNSGFEISFGGDIIKKGDFNWNARIVGSYNKNKIVSLTNDQFNIGQVRFNPFSGRGLSDVYASILTVGRPLGEFNNVPTFAGSYNSDGQPLLRPASGDTPTPSVALADAAAAVAAGNPINQGNPQPFLNGSFINSFRYKNFDLNFLLRGVFGNKILNNTRSNYSIPGSILETNMLRDVTSLPNNYGVNVLSTNWIESGTFVRLNNWQIGYNVPVRPNKYFSGARVYVGGNNLFVITAYKGIDPELQAAGNLASNNTNGLVSNPASSGVTTGNLPIGQAPNPVGLDDANAGFYPKTRTFQLGLNLTF</sequence>
<comment type="caution">
    <text evidence="12">The sequence shown here is derived from an EMBL/GenBank/DDBJ whole genome shotgun (WGS) entry which is preliminary data.</text>
</comment>
<dbReference type="SUPFAM" id="SSF49464">
    <property type="entry name" value="Carboxypeptidase regulatory domain-like"/>
    <property type="match status" value="1"/>
</dbReference>
<gene>
    <name evidence="12" type="ORF">M0L20_06825</name>
</gene>
<keyword evidence="5 9" id="KW-0798">TonB box</keyword>
<keyword evidence="12" id="KW-0675">Receptor</keyword>
<dbReference type="InterPro" id="IPR036942">
    <property type="entry name" value="Beta-barrel_TonB_sf"/>
</dbReference>
<feature type="domain" description="TonB-dependent receptor-like beta-barrel" evidence="10">
    <location>
        <begin position="417"/>
        <end position="876"/>
    </location>
</feature>
<dbReference type="InterPro" id="IPR008969">
    <property type="entry name" value="CarboxyPept-like_regulatory"/>
</dbReference>
<comment type="subcellular location">
    <subcellularLocation>
        <location evidence="1 8">Cell outer membrane</location>
        <topology evidence="1 8">Multi-pass membrane protein</topology>
    </subcellularLocation>
</comment>
<evidence type="ECO:0000256" key="3">
    <source>
        <dbReference type="ARBA" id="ARBA00022452"/>
    </source>
</evidence>
<protein>
    <submittedName>
        <fullName evidence="12">TonB-dependent receptor</fullName>
    </submittedName>
</protein>
<dbReference type="InterPro" id="IPR012910">
    <property type="entry name" value="Plug_dom"/>
</dbReference>
<evidence type="ECO:0000256" key="1">
    <source>
        <dbReference type="ARBA" id="ARBA00004571"/>
    </source>
</evidence>
<dbReference type="InterPro" id="IPR037066">
    <property type="entry name" value="Plug_dom_sf"/>
</dbReference>
<evidence type="ECO:0000256" key="8">
    <source>
        <dbReference type="PROSITE-ProRule" id="PRU01360"/>
    </source>
</evidence>
<reference evidence="12 13" key="1">
    <citation type="submission" date="2022-04" db="EMBL/GenBank/DDBJ databases">
        <title>Spirosoma sp. strain RP8 genome sequencing and assembly.</title>
        <authorList>
            <person name="Jung Y."/>
        </authorList>
    </citation>
    <scope>NUCLEOTIDE SEQUENCE [LARGE SCALE GENOMIC DNA]</scope>
    <source>
        <strain evidence="12 13">RP8</strain>
    </source>
</reference>
<evidence type="ECO:0000259" key="10">
    <source>
        <dbReference type="Pfam" id="PF00593"/>
    </source>
</evidence>
<dbReference type="Proteomes" id="UP001202180">
    <property type="component" value="Unassembled WGS sequence"/>
</dbReference>
<keyword evidence="2 8" id="KW-0813">Transport</keyword>
<dbReference type="Pfam" id="PF07715">
    <property type="entry name" value="Plug"/>
    <property type="match status" value="1"/>
</dbReference>
<proteinExistence type="inferred from homology"/>
<keyword evidence="13" id="KW-1185">Reference proteome</keyword>
<dbReference type="InterPro" id="IPR023997">
    <property type="entry name" value="TonB-dep_OMP_SusC/RagA_CS"/>
</dbReference>
<dbReference type="Gene3D" id="2.60.40.1120">
    <property type="entry name" value="Carboxypeptidase-like, regulatory domain"/>
    <property type="match status" value="1"/>
</dbReference>
<evidence type="ECO:0000313" key="13">
    <source>
        <dbReference type="Proteomes" id="UP001202180"/>
    </source>
</evidence>
<evidence type="ECO:0000256" key="2">
    <source>
        <dbReference type="ARBA" id="ARBA00022448"/>
    </source>
</evidence>
<dbReference type="Pfam" id="PF00593">
    <property type="entry name" value="TonB_dep_Rec_b-barrel"/>
    <property type="match status" value="1"/>
</dbReference>
<dbReference type="NCBIfam" id="TIGR04056">
    <property type="entry name" value="OMP_RagA_SusC"/>
    <property type="match status" value="1"/>
</dbReference>
<dbReference type="SUPFAM" id="SSF56935">
    <property type="entry name" value="Porins"/>
    <property type="match status" value="1"/>
</dbReference>
<dbReference type="InterPro" id="IPR039426">
    <property type="entry name" value="TonB-dep_rcpt-like"/>
</dbReference>
<evidence type="ECO:0000259" key="11">
    <source>
        <dbReference type="Pfam" id="PF07715"/>
    </source>
</evidence>
<organism evidence="12 13">
    <name type="scientific">Spirosoma liriopis</name>
    <dbReference type="NCBI Taxonomy" id="2937440"/>
    <lineage>
        <taxon>Bacteria</taxon>
        <taxon>Pseudomonadati</taxon>
        <taxon>Bacteroidota</taxon>
        <taxon>Cytophagia</taxon>
        <taxon>Cytophagales</taxon>
        <taxon>Cytophagaceae</taxon>
        <taxon>Spirosoma</taxon>
    </lineage>
</organism>
<accession>A0ABT0HHE1</accession>
<keyword evidence="7 8" id="KW-0998">Cell outer membrane</keyword>
<evidence type="ECO:0000256" key="9">
    <source>
        <dbReference type="RuleBase" id="RU003357"/>
    </source>
</evidence>
<dbReference type="RefSeq" id="WP_232560109.1">
    <property type="nucleotide sequence ID" value="NZ_JALPRF010000001.1"/>
</dbReference>
<dbReference type="Gene3D" id="2.170.130.10">
    <property type="entry name" value="TonB-dependent receptor, plug domain"/>
    <property type="match status" value="1"/>
</dbReference>
<dbReference type="NCBIfam" id="TIGR04057">
    <property type="entry name" value="SusC_RagA_signa"/>
    <property type="match status" value="1"/>
</dbReference>
<name>A0ABT0HHE1_9BACT</name>
<evidence type="ECO:0000256" key="5">
    <source>
        <dbReference type="ARBA" id="ARBA00023077"/>
    </source>
</evidence>
<dbReference type="Pfam" id="PF13715">
    <property type="entry name" value="CarbopepD_reg_2"/>
    <property type="match status" value="1"/>
</dbReference>